<dbReference type="Proteomes" id="UP000695022">
    <property type="component" value="Unplaced"/>
</dbReference>
<dbReference type="InterPro" id="IPR011682">
    <property type="entry name" value="Glyco_hydro_38_C"/>
</dbReference>
<dbReference type="Gene3D" id="3.20.110.10">
    <property type="entry name" value="Glycoside hydrolase 38, N terminal domain"/>
    <property type="match status" value="1"/>
</dbReference>
<dbReference type="Gene3D" id="2.60.40.1180">
    <property type="entry name" value="Golgi alpha-mannosidase II"/>
    <property type="match status" value="1"/>
</dbReference>
<organism evidence="6 7">
    <name type="scientific">Priapulus caudatus</name>
    <name type="common">Priapulid worm</name>
    <dbReference type="NCBI Taxonomy" id="37621"/>
    <lineage>
        <taxon>Eukaryota</taxon>
        <taxon>Metazoa</taxon>
        <taxon>Ecdysozoa</taxon>
        <taxon>Scalidophora</taxon>
        <taxon>Priapulida</taxon>
        <taxon>Priapulimorpha</taxon>
        <taxon>Priapulimorphida</taxon>
        <taxon>Priapulidae</taxon>
        <taxon>Priapulus</taxon>
    </lineage>
</organism>
<name>A0ABM1F5H0_PRICU</name>
<dbReference type="PANTHER" id="PTHR11607">
    <property type="entry name" value="ALPHA-MANNOSIDASE"/>
    <property type="match status" value="1"/>
</dbReference>
<dbReference type="Pfam" id="PF07748">
    <property type="entry name" value="Glyco_hydro_38C"/>
    <property type="match status" value="1"/>
</dbReference>
<evidence type="ECO:0000256" key="3">
    <source>
        <dbReference type="SAM" id="MobiDB-lite"/>
    </source>
</evidence>
<evidence type="ECO:0000256" key="2">
    <source>
        <dbReference type="ARBA" id="ARBA00022833"/>
    </source>
</evidence>
<sequence>MLKQLPLDKRRRFIYAEISYFSVWWEKLDETQRATVRRLIEDGQLEIVTGGWVMTDEANSHYYAIIDQLIEGHQWLELQLGVKPTSGWSIDPFGHSSTMAYILKRVGLTNMLLQRVHYSVKKHFAREKQLEFMWRQNWDHNSSTDMFTHMMPFYSYDVPHTCGPDPKICCQFDFKRLPLSKVRCPWRIPAQAITDTNVHERSHLLLDQYRKKSLLYRSNVVLVPLGDDFRWDTTKEWDDQITNYQKLFDYMNKQAGWNVEAKFGTLKEYFDAIWERNDVLPGQRPPGFPVISGDFFTYADKDDHYWAGYFTTRPFYKNMDRVLEAALRQLYTCFMFSQVIVQDMFTGKQVEAQVNPVWEDWETISDTRFELVFVARLPAIGLRTYNVTAVSKVVATTRLGKVALFNSRSFNKQTKSVFSVVIPPSPELLFSIENAYMRALFSPRSGLLQSVTLKEDDTRVKTELEFLKYGTREKSKDKSGAYLFLPDGEAKPLVYAAPLVRVVRGNIVSEVHVFLPHVEQVVRLTNSPGVDIVSLDIVNLVDIKLEKNKELVMRVYTDVTNHNREFYTDLNGFQMQKRRTRPSMPLQADVYPMSTMAYVESESTRVSILTGQALGCTSRDTGQLEVIQDRRLMQDDQRGLMQGLLDNKRTANKFRLLVERRQRDRVDKLKVGGGSSSNTSVSFPSLLRSLVQRDDAASDRHGNAERRSPRHAAAQRIRRPR</sequence>
<accession>A0ABM1F5H0</accession>
<evidence type="ECO:0000313" key="7">
    <source>
        <dbReference type="RefSeq" id="XP_014679691.1"/>
    </source>
</evidence>
<dbReference type="SUPFAM" id="SSF88713">
    <property type="entry name" value="Glycoside hydrolase/deacetylase"/>
    <property type="match status" value="1"/>
</dbReference>
<dbReference type="Gene3D" id="2.70.98.30">
    <property type="entry name" value="Golgi alpha-mannosidase II, domain 4"/>
    <property type="match status" value="1"/>
</dbReference>
<feature type="domain" description="Glycosyl hydrolase family 38 C-terminal" evidence="5">
    <location>
        <begin position="432"/>
        <end position="638"/>
    </location>
</feature>
<dbReference type="Pfam" id="PF01074">
    <property type="entry name" value="Glyco_hydro_38N"/>
    <property type="match status" value="1"/>
</dbReference>
<gene>
    <name evidence="7" type="primary">LOC106819590</name>
</gene>
<dbReference type="CDD" id="cd10809">
    <property type="entry name" value="GH38N_AMII_GMII_SfManIII_like"/>
    <property type="match status" value="1"/>
</dbReference>
<dbReference type="InterPro" id="IPR050843">
    <property type="entry name" value="Glycosyl_Hydrlase_38"/>
</dbReference>
<dbReference type="RefSeq" id="XP_014679691.1">
    <property type="nucleotide sequence ID" value="XM_014824205.1"/>
</dbReference>
<evidence type="ECO:0000256" key="1">
    <source>
        <dbReference type="ARBA" id="ARBA00001947"/>
    </source>
</evidence>
<evidence type="ECO:0000259" key="5">
    <source>
        <dbReference type="Pfam" id="PF07748"/>
    </source>
</evidence>
<dbReference type="InterPro" id="IPR000602">
    <property type="entry name" value="Glyco_hydro_38_N"/>
</dbReference>
<evidence type="ECO:0000259" key="4">
    <source>
        <dbReference type="Pfam" id="PF01074"/>
    </source>
</evidence>
<reference evidence="7" key="1">
    <citation type="submission" date="2025-08" db="UniProtKB">
        <authorList>
            <consortium name="RefSeq"/>
        </authorList>
    </citation>
    <scope>IDENTIFICATION</scope>
</reference>
<feature type="region of interest" description="Disordered" evidence="3">
    <location>
        <begin position="693"/>
        <end position="721"/>
    </location>
</feature>
<feature type="domain" description="Glycoside hydrolase family 38 N-terminal" evidence="4">
    <location>
        <begin position="2"/>
        <end position="299"/>
    </location>
</feature>
<keyword evidence="6" id="KW-1185">Reference proteome</keyword>
<dbReference type="SUPFAM" id="SSF74650">
    <property type="entry name" value="Galactose mutarotase-like"/>
    <property type="match status" value="1"/>
</dbReference>
<dbReference type="InterPro" id="IPR011330">
    <property type="entry name" value="Glyco_hydro/deAcase_b/a-brl"/>
</dbReference>
<dbReference type="InterPro" id="IPR011013">
    <property type="entry name" value="Gal_mutarotase_sf_dom"/>
</dbReference>
<dbReference type="InterPro" id="IPR013780">
    <property type="entry name" value="Glyco_hydro_b"/>
</dbReference>
<dbReference type="InterPro" id="IPR028995">
    <property type="entry name" value="Glyco_hydro_57/38_cen_sf"/>
</dbReference>
<dbReference type="InterPro" id="IPR027291">
    <property type="entry name" value="Glyco_hydro_38_N_sf"/>
</dbReference>
<protein>
    <submittedName>
        <fullName evidence="7">Alpha-mannosidase 2x-like</fullName>
    </submittedName>
</protein>
<proteinExistence type="predicted"/>
<comment type="cofactor">
    <cofactor evidence="1">
        <name>Zn(2+)</name>
        <dbReference type="ChEBI" id="CHEBI:29105"/>
    </cofactor>
</comment>
<keyword evidence="2" id="KW-0862">Zinc</keyword>
<evidence type="ECO:0000313" key="6">
    <source>
        <dbReference type="Proteomes" id="UP000695022"/>
    </source>
</evidence>
<feature type="compositionally biased region" description="Basic and acidic residues" evidence="3">
    <location>
        <begin position="693"/>
        <end position="707"/>
    </location>
</feature>
<dbReference type="PANTHER" id="PTHR11607:SF3">
    <property type="entry name" value="LYSOSOMAL ALPHA-MANNOSIDASE"/>
    <property type="match status" value="1"/>
</dbReference>
<dbReference type="GeneID" id="106819590"/>
<dbReference type="SUPFAM" id="SSF88688">
    <property type="entry name" value="Families 57/38 glycoside transferase middle domain"/>
    <property type="match status" value="1"/>
</dbReference>